<evidence type="ECO:0000259" key="1">
    <source>
        <dbReference type="Pfam" id="PF01738"/>
    </source>
</evidence>
<dbReference type="InterPro" id="IPR029058">
    <property type="entry name" value="AB_hydrolase_fold"/>
</dbReference>
<keyword evidence="3" id="KW-1185">Reference proteome</keyword>
<dbReference type="OrthoDB" id="2834584at2"/>
<organism evidence="2 3">
    <name type="scientific">Haloactinopolyspora alba</name>
    <dbReference type="NCBI Taxonomy" id="648780"/>
    <lineage>
        <taxon>Bacteria</taxon>
        <taxon>Bacillati</taxon>
        <taxon>Actinomycetota</taxon>
        <taxon>Actinomycetes</taxon>
        <taxon>Jiangellales</taxon>
        <taxon>Jiangellaceae</taxon>
        <taxon>Haloactinopolyspora</taxon>
    </lineage>
</organism>
<sequence length="190" mass="20486">MAEIVVFHHAQGLTDGMRAFAGRLHDAGHHVHLPDVFDGRTFDDLEAGVAHAREIGFGKVTERGVRAVESLPTEIVYAGFSMGVMPAQKLAQTRPRALGALFFDACLPVSEFGEAWPQNLPVQVHGGSDDEWFDEDLAAARELVAAAGDAELFLYPGTAHLFADSSLAGHDESATGDLTERTLTFLDRLS</sequence>
<dbReference type="EMBL" id="PYGE01000012">
    <property type="protein sequence ID" value="PSL01827.1"/>
    <property type="molecule type" value="Genomic_DNA"/>
</dbReference>
<feature type="domain" description="Dienelactone hydrolase" evidence="1">
    <location>
        <begin position="4"/>
        <end position="188"/>
    </location>
</feature>
<gene>
    <name evidence="2" type="ORF">CLV30_11266</name>
</gene>
<name>A0A2P8DXD0_9ACTN</name>
<reference evidence="2 3" key="1">
    <citation type="submission" date="2018-03" db="EMBL/GenBank/DDBJ databases">
        <title>Genomic Encyclopedia of Archaeal and Bacterial Type Strains, Phase II (KMG-II): from individual species to whole genera.</title>
        <authorList>
            <person name="Goeker M."/>
        </authorList>
    </citation>
    <scope>NUCLEOTIDE SEQUENCE [LARGE SCALE GENOMIC DNA]</scope>
    <source>
        <strain evidence="2 3">DSM 45211</strain>
    </source>
</reference>
<comment type="caution">
    <text evidence="2">The sequence shown here is derived from an EMBL/GenBank/DDBJ whole genome shotgun (WGS) entry which is preliminary data.</text>
</comment>
<proteinExistence type="predicted"/>
<accession>A0A2P8DXD0</accession>
<dbReference type="Proteomes" id="UP000243528">
    <property type="component" value="Unassembled WGS sequence"/>
</dbReference>
<evidence type="ECO:0000313" key="3">
    <source>
        <dbReference type="Proteomes" id="UP000243528"/>
    </source>
</evidence>
<dbReference type="AlphaFoldDB" id="A0A2P8DXD0"/>
<protein>
    <submittedName>
        <fullName evidence="2">Dienelactone hydrolase</fullName>
    </submittedName>
</protein>
<dbReference type="SUPFAM" id="SSF53474">
    <property type="entry name" value="alpha/beta-Hydrolases"/>
    <property type="match status" value="1"/>
</dbReference>
<dbReference type="PANTHER" id="PTHR46623">
    <property type="entry name" value="CARBOXYMETHYLENEBUTENOLIDASE-RELATED"/>
    <property type="match status" value="1"/>
</dbReference>
<dbReference type="RefSeq" id="WP_106538373.1">
    <property type="nucleotide sequence ID" value="NZ_PYGE01000012.1"/>
</dbReference>
<dbReference type="GO" id="GO:0016787">
    <property type="term" value="F:hydrolase activity"/>
    <property type="evidence" value="ECO:0007669"/>
    <property type="project" value="UniProtKB-KW"/>
</dbReference>
<dbReference type="InterPro" id="IPR051049">
    <property type="entry name" value="Dienelactone_hydrolase-like"/>
</dbReference>
<dbReference type="Pfam" id="PF01738">
    <property type="entry name" value="DLH"/>
    <property type="match status" value="1"/>
</dbReference>
<dbReference type="InterPro" id="IPR002925">
    <property type="entry name" value="Dienelactn_hydro"/>
</dbReference>
<dbReference type="Gene3D" id="3.40.50.1820">
    <property type="entry name" value="alpha/beta hydrolase"/>
    <property type="match status" value="1"/>
</dbReference>
<keyword evidence="2" id="KW-0378">Hydrolase</keyword>
<evidence type="ECO:0000313" key="2">
    <source>
        <dbReference type="EMBL" id="PSL01827.1"/>
    </source>
</evidence>
<dbReference type="PANTHER" id="PTHR46623:SF6">
    <property type="entry name" value="ALPHA_BETA-HYDROLASES SUPERFAMILY PROTEIN"/>
    <property type="match status" value="1"/>
</dbReference>